<dbReference type="Gene3D" id="3.40.630.30">
    <property type="match status" value="1"/>
</dbReference>
<dbReference type="Pfam" id="PF13480">
    <property type="entry name" value="Acetyltransf_6"/>
    <property type="match status" value="1"/>
</dbReference>
<evidence type="ECO:0000259" key="1">
    <source>
        <dbReference type="PROSITE" id="PS51186"/>
    </source>
</evidence>
<dbReference type="RefSeq" id="WP_392824730.1">
    <property type="nucleotide sequence ID" value="NZ_JBICYV010000027.1"/>
</dbReference>
<dbReference type="PROSITE" id="PS51186">
    <property type="entry name" value="GNAT"/>
    <property type="match status" value="1"/>
</dbReference>
<keyword evidence="3" id="KW-1185">Reference proteome</keyword>
<dbReference type="EMBL" id="JBICYV010000027">
    <property type="protein sequence ID" value="MFG3016209.1"/>
    <property type="molecule type" value="Genomic_DNA"/>
</dbReference>
<dbReference type="InterPro" id="IPR016181">
    <property type="entry name" value="Acyl_CoA_acyltransferase"/>
</dbReference>
<evidence type="ECO:0000313" key="3">
    <source>
        <dbReference type="Proteomes" id="UP001604267"/>
    </source>
</evidence>
<dbReference type="SUPFAM" id="SSF55729">
    <property type="entry name" value="Acyl-CoA N-acyltransferases (Nat)"/>
    <property type="match status" value="1"/>
</dbReference>
<dbReference type="GO" id="GO:0016746">
    <property type="term" value="F:acyltransferase activity"/>
    <property type="evidence" value="ECO:0007669"/>
    <property type="project" value="UniProtKB-KW"/>
</dbReference>
<dbReference type="EC" id="2.3.1.-" evidence="2"/>
<accession>A0ABW7BGH7</accession>
<comment type="caution">
    <text evidence="2">The sequence shown here is derived from an EMBL/GenBank/DDBJ whole genome shotgun (WGS) entry which is preliminary data.</text>
</comment>
<name>A0ABW7BGH7_9ACTN</name>
<gene>
    <name evidence="2" type="ORF">ACGFZB_38365</name>
</gene>
<evidence type="ECO:0000313" key="2">
    <source>
        <dbReference type="EMBL" id="MFG3016209.1"/>
    </source>
</evidence>
<feature type="domain" description="N-acetyltransferase" evidence="1">
    <location>
        <begin position="98"/>
        <end position="257"/>
    </location>
</feature>
<keyword evidence="2" id="KW-0012">Acyltransferase</keyword>
<organism evidence="2 3">
    <name type="scientific">Streptomyces cinerochromogenes</name>
    <dbReference type="NCBI Taxonomy" id="66422"/>
    <lineage>
        <taxon>Bacteria</taxon>
        <taxon>Bacillati</taxon>
        <taxon>Actinomycetota</taxon>
        <taxon>Actinomycetes</taxon>
        <taxon>Kitasatosporales</taxon>
        <taxon>Streptomycetaceae</taxon>
        <taxon>Streptomyces</taxon>
    </lineage>
</organism>
<sequence>MQIEDTHGLPVAVVSVQEALGTDWETWRGRVAVVRVGNPPAADRPALRAAGFLPKPSWLTWIADTRATEEEFLRGLHRKERQSVQAARRHAAASDLRVEVLPLTEPLLEEFLGLYERQMARMRQALPVAVQQRDQLREACADLYAVCARQAGTLVGACLSQRLPEADLVRLRFSAVDERSRSHSLARVLYMAAIGHARELGFGQVSLGNDPNLYGHVVEAGLFAFKTRLGFRPVPSQTVHPHRGDDSADLVLGGPLLADPALLLSYPETADGDGPAAPLRMELFTATDAPDASRYTGSYGGEVRVHVLRPAADRDDSAPLTSTASA</sequence>
<dbReference type="InterPro" id="IPR038740">
    <property type="entry name" value="BioF2-like_GNAT_dom"/>
</dbReference>
<reference evidence="2 3" key="1">
    <citation type="submission" date="2024-10" db="EMBL/GenBank/DDBJ databases">
        <title>The Natural Products Discovery Center: Release of the First 8490 Sequenced Strains for Exploring Actinobacteria Biosynthetic Diversity.</title>
        <authorList>
            <person name="Kalkreuter E."/>
            <person name="Kautsar S.A."/>
            <person name="Yang D."/>
            <person name="Bader C.D."/>
            <person name="Teijaro C.N."/>
            <person name="Fluegel L."/>
            <person name="Davis C.M."/>
            <person name="Simpson J.R."/>
            <person name="Lauterbach L."/>
            <person name="Steele A.D."/>
            <person name="Gui C."/>
            <person name="Meng S."/>
            <person name="Li G."/>
            <person name="Viehrig K."/>
            <person name="Ye F."/>
            <person name="Su P."/>
            <person name="Kiefer A.F."/>
            <person name="Nichols A."/>
            <person name="Cepeda A.J."/>
            <person name="Yan W."/>
            <person name="Fan B."/>
            <person name="Jiang Y."/>
            <person name="Adhikari A."/>
            <person name="Zheng C.-J."/>
            <person name="Schuster L."/>
            <person name="Cowan T.M."/>
            <person name="Smanski M.J."/>
            <person name="Chevrette M.G."/>
            <person name="De Carvalho L.P.S."/>
            <person name="Shen B."/>
        </authorList>
    </citation>
    <scope>NUCLEOTIDE SEQUENCE [LARGE SCALE GENOMIC DNA]</scope>
    <source>
        <strain evidence="2 3">NPDC048320</strain>
    </source>
</reference>
<dbReference type="Proteomes" id="UP001604267">
    <property type="component" value="Unassembled WGS sequence"/>
</dbReference>
<dbReference type="InterPro" id="IPR000182">
    <property type="entry name" value="GNAT_dom"/>
</dbReference>
<protein>
    <submittedName>
        <fullName evidence="2">GNAT family N-acetyltransferase</fullName>
        <ecNumber evidence="2">2.3.1.-</ecNumber>
    </submittedName>
</protein>
<keyword evidence="2" id="KW-0808">Transferase</keyword>
<proteinExistence type="predicted"/>